<feature type="transmembrane region" description="Helical" evidence="1">
    <location>
        <begin position="6"/>
        <end position="23"/>
    </location>
</feature>
<gene>
    <name evidence="2" type="ORF">SAMN05192585_12047</name>
</gene>
<reference evidence="2 3" key="1">
    <citation type="submission" date="2016-10" db="EMBL/GenBank/DDBJ databases">
        <authorList>
            <person name="de Groot N.N."/>
        </authorList>
    </citation>
    <scope>NUCLEOTIDE SEQUENCE [LARGE SCALE GENOMIC DNA]</scope>
    <source>
        <strain evidence="2 3">CGMCC 1.5012</strain>
    </source>
</reference>
<evidence type="ECO:0000313" key="2">
    <source>
        <dbReference type="EMBL" id="SDN48604.1"/>
    </source>
</evidence>
<dbReference type="InterPro" id="IPR010001">
    <property type="entry name" value="BofA"/>
</dbReference>
<evidence type="ECO:0000256" key="1">
    <source>
        <dbReference type="SAM" id="Phobius"/>
    </source>
</evidence>
<dbReference type="RefSeq" id="WP_092640750.1">
    <property type="nucleotide sequence ID" value="NZ_FNID01000020.1"/>
</dbReference>
<protein>
    <submittedName>
        <fullName evidence="2">SigmaK-factor processing regulatory protein BofA</fullName>
    </submittedName>
</protein>
<sequence>MTMAKLIWVAVHAVMGIALLVACKKTGALIKNLLICSVLGLLALTLVVSTAGYTQLNLEFNPYTITTSVILGLPGVIMMLLLNLLFH</sequence>
<dbReference type="STRING" id="258515.SAMN05192585_12047"/>
<keyword evidence="1" id="KW-1133">Transmembrane helix</keyword>
<proteinExistence type="predicted"/>
<evidence type="ECO:0000313" key="3">
    <source>
        <dbReference type="Proteomes" id="UP000199182"/>
    </source>
</evidence>
<feature type="transmembrane region" description="Helical" evidence="1">
    <location>
        <begin position="65"/>
        <end position="86"/>
    </location>
</feature>
<dbReference type="Proteomes" id="UP000199182">
    <property type="component" value="Unassembled WGS sequence"/>
</dbReference>
<feature type="transmembrane region" description="Helical" evidence="1">
    <location>
        <begin position="32"/>
        <end position="53"/>
    </location>
</feature>
<name>A0A1H0BSG6_9FIRM</name>
<dbReference type="PROSITE" id="PS51257">
    <property type="entry name" value="PROKAR_LIPOPROTEIN"/>
    <property type="match status" value="1"/>
</dbReference>
<organism evidence="2 3">
    <name type="scientific">Acetanaerobacterium elongatum</name>
    <dbReference type="NCBI Taxonomy" id="258515"/>
    <lineage>
        <taxon>Bacteria</taxon>
        <taxon>Bacillati</taxon>
        <taxon>Bacillota</taxon>
        <taxon>Clostridia</taxon>
        <taxon>Eubacteriales</taxon>
        <taxon>Oscillospiraceae</taxon>
        <taxon>Acetanaerobacterium</taxon>
    </lineage>
</organism>
<dbReference type="OrthoDB" id="1864106at2"/>
<dbReference type="Pfam" id="PF07441">
    <property type="entry name" value="BofA"/>
    <property type="match status" value="1"/>
</dbReference>
<dbReference type="AlphaFoldDB" id="A0A1H0BSG6"/>
<accession>A0A1H0BSG6</accession>
<keyword evidence="1" id="KW-0812">Transmembrane</keyword>
<keyword evidence="1" id="KW-0472">Membrane</keyword>
<dbReference type="EMBL" id="FNID01000020">
    <property type="protein sequence ID" value="SDN48604.1"/>
    <property type="molecule type" value="Genomic_DNA"/>
</dbReference>
<keyword evidence="3" id="KW-1185">Reference proteome</keyword>